<dbReference type="KEGG" id="saes:HBH39_18880"/>
<gene>
    <name evidence="1" type="ORF">HBH39_18880</name>
</gene>
<dbReference type="RefSeq" id="WP_167680369.1">
    <property type="nucleotide sequence ID" value="NZ_CP050315.1"/>
</dbReference>
<reference evidence="1 2" key="1">
    <citation type="submission" date="2020-03" db="EMBL/GenBank/DDBJ databases">
        <title>Complete genome sequence of Shewanella sp.</title>
        <authorList>
            <person name="Kim Y.-S."/>
            <person name="Kim S.-J."/>
            <person name="Jung H.-K."/>
            <person name="Kim K.-H."/>
        </authorList>
    </citation>
    <scope>NUCLEOTIDE SEQUENCE [LARGE SCALE GENOMIC DNA]</scope>
    <source>
        <strain evidence="1 2">PN3F2</strain>
        <plasmid evidence="1 2">pPN3F2_2</plasmid>
    </source>
</reference>
<name>A0A6G9QRX8_9GAMM</name>
<sequence length="168" mass="18431">MMYSHGKQSGFTLLHVVALISFMGMVLALNAKLTADTHVENQIYMSKLAIDELKAAYSDYYAGQCSAFLNAPSISTLKSQGYLATTFNESIPNAGPITLGASKNIDNMQVLSINLTFDTPAFAKYAWNEMSGEGIILSDKRTYQISFFPYVIGERGASYTWFSSSNCP</sequence>
<evidence type="ECO:0000313" key="2">
    <source>
        <dbReference type="Proteomes" id="UP000502608"/>
    </source>
</evidence>
<dbReference type="AlphaFoldDB" id="A0A6G9QRX8"/>
<geneLocation type="plasmid" evidence="1 2">
    <name>pPN3F2_2</name>
</geneLocation>
<keyword evidence="1" id="KW-0614">Plasmid</keyword>
<organism evidence="1 2">
    <name type="scientific">Shewanella aestuarii</name>
    <dbReference type="NCBI Taxonomy" id="1028752"/>
    <lineage>
        <taxon>Bacteria</taxon>
        <taxon>Pseudomonadati</taxon>
        <taxon>Pseudomonadota</taxon>
        <taxon>Gammaproteobacteria</taxon>
        <taxon>Alteromonadales</taxon>
        <taxon>Shewanellaceae</taxon>
        <taxon>Shewanella</taxon>
    </lineage>
</organism>
<keyword evidence="2" id="KW-1185">Reference proteome</keyword>
<evidence type="ECO:0000313" key="1">
    <source>
        <dbReference type="EMBL" id="QIR16541.1"/>
    </source>
</evidence>
<dbReference type="Proteomes" id="UP000502608">
    <property type="component" value="Plasmid pPN3F2_2"/>
</dbReference>
<accession>A0A6G9QRX8</accession>
<proteinExistence type="predicted"/>
<protein>
    <submittedName>
        <fullName evidence="1">Uncharacterized protein</fullName>
    </submittedName>
</protein>
<dbReference type="EMBL" id="CP050315">
    <property type="protein sequence ID" value="QIR16541.1"/>
    <property type="molecule type" value="Genomic_DNA"/>
</dbReference>